<evidence type="ECO:0000313" key="2">
    <source>
        <dbReference type="EMBL" id="QCE04320.1"/>
    </source>
</evidence>
<keyword evidence="1" id="KW-1133">Transmembrane helix</keyword>
<feature type="transmembrane region" description="Helical" evidence="1">
    <location>
        <begin position="31"/>
        <end position="59"/>
    </location>
</feature>
<organism evidence="2 3">
    <name type="scientific">Vigna unguiculata</name>
    <name type="common">Cowpea</name>
    <dbReference type="NCBI Taxonomy" id="3917"/>
    <lineage>
        <taxon>Eukaryota</taxon>
        <taxon>Viridiplantae</taxon>
        <taxon>Streptophyta</taxon>
        <taxon>Embryophyta</taxon>
        <taxon>Tracheophyta</taxon>
        <taxon>Spermatophyta</taxon>
        <taxon>Magnoliopsida</taxon>
        <taxon>eudicotyledons</taxon>
        <taxon>Gunneridae</taxon>
        <taxon>Pentapetalae</taxon>
        <taxon>rosids</taxon>
        <taxon>fabids</taxon>
        <taxon>Fabales</taxon>
        <taxon>Fabaceae</taxon>
        <taxon>Papilionoideae</taxon>
        <taxon>50 kb inversion clade</taxon>
        <taxon>NPAAA clade</taxon>
        <taxon>indigoferoid/millettioid clade</taxon>
        <taxon>Phaseoleae</taxon>
        <taxon>Vigna</taxon>
    </lineage>
</organism>
<sequence length="299" mass="33100">MCLNPIFRVLGMNRLVAMFFPPSDSSWVTQFVAFMVLLISATLKFTIYVQFAGILSYLLRRAIYLDPSVLATTSTLTPATLANPSSTQGFLVFIRHPELNSRDVIPSSTRGMYVLKPYPELNSRDTFRAQLKEPSNLTFEAPNASKLSTQRPPPGGTVPTARRMLLQKTIVSVAIASQNKPRTPKHQKRANLARVAWRVTRHRQALHPNPEKLRNFSMCRLAAGNVPSGGSFSKYPKPDKIDVSPGGDSSLARRTKVLGAQKNSIQVEPRIEEACGYGYMGGGKSMETECDCVPQNWGE</sequence>
<evidence type="ECO:0000313" key="3">
    <source>
        <dbReference type="Proteomes" id="UP000501690"/>
    </source>
</evidence>
<name>A0A4D6MS30_VIGUN</name>
<protein>
    <submittedName>
        <fullName evidence="2">Uncharacterized protein</fullName>
    </submittedName>
</protein>
<keyword evidence="1" id="KW-0812">Transmembrane</keyword>
<accession>A0A4D6MS30</accession>
<evidence type="ECO:0000256" key="1">
    <source>
        <dbReference type="SAM" id="Phobius"/>
    </source>
</evidence>
<proteinExistence type="predicted"/>
<reference evidence="2 3" key="1">
    <citation type="submission" date="2019-04" db="EMBL/GenBank/DDBJ databases">
        <title>An improved genome assembly and genetic linkage map for asparagus bean, Vigna unguiculata ssp. sesquipedialis.</title>
        <authorList>
            <person name="Xia Q."/>
            <person name="Zhang R."/>
            <person name="Dong Y."/>
        </authorList>
    </citation>
    <scope>NUCLEOTIDE SEQUENCE [LARGE SCALE GENOMIC DNA]</scope>
    <source>
        <tissue evidence="2">Leaf</tissue>
    </source>
</reference>
<keyword evidence="1" id="KW-0472">Membrane</keyword>
<keyword evidence="3" id="KW-1185">Reference proteome</keyword>
<dbReference type="AlphaFoldDB" id="A0A4D6MS30"/>
<dbReference type="Proteomes" id="UP000501690">
    <property type="component" value="Linkage Group LG8"/>
</dbReference>
<dbReference type="EMBL" id="CP039352">
    <property type="protein sequence ID" value="QCE04320.1"/>
    <property type="molecule type" value="Genomic_DNA"/>
</dbReference>
<gene>
    <name evidence="2" type="ORF">DEO72_LG8g2356</name>
</gene>